<reference evidence="1 2" key="1">
    <citation type="submission" date="2021-12" db="EMBL/GenBank/DDBJ databases">
        <title>Genome seq of P8.</title>
        <authorList>
            <person name="Seo T."/>
        </authorList>
    </citation>
    <scope>NUCLEOTIDE SEQUENCE [LARGE SCALE GENOMIC DNA]</scope>
    <source>
        <strain evidence="1 2">P8</strain>
    </source>
</reference>
<dbReference type="Proteomes" id="UP001200741">
    <property type="component" value="Unassembled WGS sequence"/>
</dbReference>
<evidence type="ECO:0000313" key="1">
    <source>
        <dbReference type="EMBL" id="MCE4555692.1"/>
    </source>
</evidence>
<gene>
    <name evidence="1" type="ORF">LXT13_14895</name>
</gene>
<sequence>MQISLFAQRASFPDVWLDHGLLVGPFFEAQAREFEREYESETPEGGTEHWRYGAFVHWLRAKPAEATVVALAEAALRDQDPSMAGNVILELAALPAFSHQLLEHVLARAPARKELGVAPEKLRAVFAKAHPAG</sequence>
<organism evidence="1 2">
    <name type="scientific">Pelomonas cellulosilytica</name>
    <dbReference type="NCBI Taxonomy" id="2906762"/>
    <lineage>
        <taxon>Bacteria</taxon>
        <taxon>Pseudomonadati</taxon>
        <taxon>Pseudomonadota</taxon>
        <taxon>Betaproteobacteria</taxon>
        <taxon>Burkholderiales</taxon>
        <taxon>Sphaerotilaceae</taxon>
        <taxon>Roseateles</taxon>
    </lineage>
</organism>
<keyword evidence="2" id="KW-1185">Reference proteome</keyword>
<protein>
    <submittedName>
        <fullName evidence="1">Uncharacterized protein</fullName>
    </submittedName>
</protein>
<dbReference type="RefSeq" id="WP_233372738.1">
    <property type="nucleotide sequence ID" value="NZ_JAJTWU010000005.1"/>
</dbReference>
<evidence type="ECO:0000313" key="2">
    <source>
        <dbReference type="Proteomes" id="UP001200741"/>
    </source>
</evidence>
<name>A0ABS8XSK5_9BURK</name>
<dbReference type="EMBL" id="JAJTWU010000005">
    <property type="protein sequence ID" value="MCE4555692.1"/>
    <property type="molecule type" value="Genomic_DNA"/>
</dbReference>
<comment type="caution">
    <text evidence="1">The sequence shown here is derived from an EMBL/GenBank/DDBJ whole genome shotgun (WGS) entry which is preliminary data.</text>
</comment>
<proteinExistence type="predicted"/>
<accession>A0ABS8XSK5</accession>